<organism evidence="2 3">
    <name type="scientific">Cereibacter johrii</name>
    <dbReference type="NCBI Taxonomy" id="445629"/>
    <lineage>
        <taxon>Bacteria</taxon>
        <taxon>Pseudomonadati</taxon>
        <taxon>Pseudomonadota</taxon>
        <taxon>Alphaproteobacteria</taxon>
        <taxon>Rhodobacterales</taxon>
        <taxon>Paracoccaceae</taxon>
        <taxon>Cereibacter</taxon>
    </lineage>
</organism>
<accession>A0ABX5J2L1</accession>
<proteinExistence type="predicted"/>
<gene>
    <name evidence="2" type="ORF">C8J29_11038</name>
</gene>
<dbReference type="Proteomes" id="UP000240800">
    <property type="component" value="Unassembled WGS sequence"/>
</dbReference>
<sequence length="221" mass="25813">MRFAIHNESRIEAAPQARGLCPGCGAELVAKCGNVKVWHWAHKGQRHCDPWWENETEWRRAWKNNFPTDWQEIPARDPKGELHIADIKTPHGLVVEFQHSHLKSDEALQRTAFHQNIIWVVDAMRRKTDASQFMRAKYEGMRHDTKDGVVDQLWLYSARLLKEWTKVGVITAFDFGGEKVWLLRRVRSDWIYGFEYPKTKLIEHISEGSPFPDVLFGKPGR</sequence>
<dbReference type="InterPro" id="IPR057253">
    <property type="entry name" value="CoiA-like_N"/>
</dbReference>
<protein>
    <submittedName>
        <fullName evidence="2">Competence protein CoiA-like protein</fullName>
    </submittedName>
</protein>
<evidence type="ECO:0000259" key="1">
    <source>
        <dbReference type="Pfam" id="PF25164"/>
    </source>
</evidence>
<dbReference type="Pfam" id="PF25164">
    <property type="entry name" value="CoiA_N"/>
    <property type="match status" value="1"/>
</dbReference>
<dbReference type="EMBL" id="PZZW01000010">
    <property type="protein sequence ID" value="PTM75818.1"/>
    <property type="molecule type" value="Genomic_DNA"/>
</dbReference>
<name>A0ABX5J2L1_9RHOB</name>
<feature type="domain" description="Competence protein CoiA-like N-terminal" evidence="1">
    <location>
        <begin position="20"/>
        <end position="49"/>
    </location>
</feature>
<keyword evidence="3" id="KW-1185">Reference proteome</keyword>
<dbReference type="RefSeq" id="WP_069332015.1">
    <property type="nucleotide sequence ID" value="NZ_MABH01000136.1"/>
</dbReference>
<evidence type="ECO:0000313" key="2">
    <source>
        <dbReference type="EMBL" id="PTM75818.1"/>
    </source>
</evidence>
<comment type="caution">
    <text evidence="2">The sequence shown here is derived from an EMBL/GenBank/DDBJ whole genome shotgun (WGS) entry which is preliminary data.</text>
</comment>
<evidence type="ECO:0000313" key="3">
    <source>
        <dbReference type="Proteomes" id="UP000240800"/>
    </source>
</evidence>
<reference evidence="2 3" key="1">
    <citation type="submission" date="2018-04" db="EMBL/GenBank/DDBJ databases">
        <title>Genomic Encyclopedia of Type Strains, Phase III (KMG-III): the genomes of soil and plant-associated and newly described type strains.</title>
        <authorList>
            <person name="Whitman W."/>
        </authorList>
    </citation>
    <scope>NUCLEOTIDE SEQUENCE [LARGE SCALE GENOMIC DNA]</scope>
    <source>
        <strain evidence="2 3">JA192</strain>
    </source>
</reference>